<evidence type="ECO:0000256" key="6">
    <source>
        <dbReference type="RuleBase" id="RU003355"/>
    </source>
</evidence>
<dbReference type="InterPro" id="IPR050131">
    <property type="entry name" value="Peptidase_S8_subtilisin-like"/>
</dbReference>
<dbReference type="InterPro" id="IPR015500">
    <property type="entry name" value="Peptidase_S8_subtilisin-rel"/>
</dbReference>
<keyword evidence="9" id="KW-1185">Reference proteome</keyword>
<feature type="domain" description="Peptidase S8/S53" evidence="7">
    <location>
        <begin position="118"/>
        <end position="324"/>
    </location>
</feature>
<name>A0A3N1D7A8_9ACTN</name>
<dbReference type="AlphaFoldDB" id="A0A3N1D7A8"/>
<dbReference type="PROSITE" id="PS00138">
    <property type="entry name" value="SUBTILASE_SER"/>
    <property type="match status" value="1"/>
</dbReference>
<dbReference type="InterPro" id="IPR023828">
    <property type="entry name" value="Peptidase_S8_Ser-AS"/>
</dbReference>
<dbReference type="EMBL" id="RJKE01000001">
    <property type="protein sequence ID" value="ROO89361.1"/>
    <property type="molecule type" value="Genomic_DNA"/>
</dbReference>
<protein>
    <submittedName>
        <fullName evidence="8">Subtilase family protein</fullName>
    </submittedName>
</protein>
<feature type="active site" description="Charge relay system" evidence="5">
    <location>
        <position position="313"/>
    </location>
</feature>
<gene>
    <name evidence="8" type="ORF">EDD29_7051</name>
</gene>
<reference evidence="8 9" key="1">
    <citation type="submission" date="2018-11" db="EMBL/GenBank/DDBJ databases">
        <title>Sequencing the genomes of 1000 actinobacteria strains.</title>
        <authorList>
            <person name="Klenk H.-P."/>
        </authorList>
    </citation>
    <scope>NUCLEOTIDE SEQUENCE [LARGE SCALE GENOMIC DNA]</scope>
    <source>
        <strain evidence="8 9">DSM 44254</strain>
    </source>
</reference>
<dbReference type="PROSITE" id="PS51892">
    <property type="entry name" value="SUBTILASE"/>
    <property type="match status" value="1"/>
</dbReference>
<dbReference type="GO" id="GO:0006508">
    <property type="term" value="P:proteolysis"/>
    <property type="evidence" value="ECO:0007669"/>
    <property type="project" value="UniProtKB-KW"/>
</dbReference>
<evidence type="ECO:0000313" key="9">
    <source>
        <dbReference type="Proteomes" id="UP000272400"/>
    </source>
</evidence>
<evidence type="ECO:0000256" key="5">
    <source>
        <dbReference type="PROSITE-ProRule" id="PRU01240"/>
    </source>
</evidence>
<keyword evidence="2 5" id="KW-0645">Protease</keyword>
<dbReference type="Pfam" id="PF00082">
    <property type="entry name" value="Peptidase_S8"/>
    <property type="match status" value="1"/>
</dbReference>
<organism evidence="8 9">
    <name type="scientific">Actinocorallia herbida</name>
    <dbReference type="NCBI Taxonomy" id="58109"/>
    <lineage>
        <taxon>Bacteria</taxon>
        <taxon>Bacillati</taxon>
        <taxon>Actinomycetota</taxon>
        <taxon>Actinomycetes</taxon>
        <taxon>Streptosporangiales</taxon>
        <taxon>Thermomonosporaceae</taxon>
        <taxon>Actinocorallia</taxon>
    </lineage>
</organism>
<dbReference type="PROSITE" id="PS00136">
    <property type="entry name" value="SUBTILASE_ASP"/>
    <property type="match status" value="1"/>
</dbReference>
<keyword evidence="4 5" id="KW-0720">Serine protease</keyword>
<dbReference type="GO" id="GO:0004252">
    <property type="term" value="F:serine-type endopeptidase activity"/>
    <property type="evidence" value="ECO:0007669"/>
    <property type="project" value="UniProtKB-UniRule"/>
</dbReference>
<evidence type="ECO:0000259" key="7">
    <source>
        <dbReference type="Pfam" id="PF00082"/>
    </source>
</evidence>
<evidence type="ECO:0000256" key="4">
    <source>
        <dbReference type="ARBA" id="ARBA00022825"/>
    </source>
</evidence>
<evidence type="ECO:0000256" key="3">
    <source>
        <dbReference type="ARBA" id="ARBA00022801"/>
    </source>
</evidence>
<evidence type="ECO:0000313" key="8">
    <source>
        <dbReference type="EMBL" id="ROO89361.1"/>
    </source>
</evidence>
<dbReference type="InterPro" id="IPR000209">
    <property type="entry name" value="Peptidase_S8/S53_dom"/>
</dbReference>
<dbReference type="SUPFAM" id="SSF52743">
    <property type="entry name" value="Subtilisin-like"/>
    <property type="match status" value="1"/>
</dbReference>
<feature type="active site" description="Charge relay system" evidence="5">
    <location>
        <position position="126"/>
    </location>
</feature>
<dbReference type="PRINTS" id="PR00723">
    <property type="entry name" value="SUBTILISIN"/>
</dbReference>
<sequence length="355" mass="37234">MERLLARHRDVSVVQTGALLRRDEVLVADSDVGRAADLLRRWTAGSEPGPGLTRLRLNRSARVDVCELSLLARDRGLSVSPNHLVYGQPMWWTGPADRPLPVPPLPVPDAAATGGGAHGVTVAILDTGLDPHPWYAAADWFAEHAEADREVLDADLDYELDAQSGHGTFIAGVVLQRAPSARLVARRVIGGDGVGDELHVIRALHGLKADVVNLSLGCHTFDDRPSPLLQRAVAALGRGTVVIACAGNTASDRPFWPAALKQAVAVAALDGAERAWFSNHGWWVDAAAPGTAVHSTFVRFGEFEGYAAWSGTSFAAPAVAGEVAARVARGMAPADAADAVLGSGPVRPGLGTLVA</sequence>
<keyword evidence="3 5" id="KW-0378">Hydrolase</keyword>
<accession>A0A3N1D7A8</accession>
<dbReference type="PANTHER" id="PTHR43806">
    <property type="entry name" value="PEPTIDASE S8"/>
    <property type="match status" value="1"/>
</dbReference>
<evidence type="ECO:0000256" key="1">
    <source>
        <dbReference type="ARBA" id="ARBA00011073"/>
    </source>
</evidence>
<dbReference type="Proteomes" id="UP000272400">
    <property type="component" value="Unassembled WGS sequence"/>
</dbReference>
<proteinExistence type="inferred from homology"/>
<dbReference type="InterPro" id="IPR023827">
    <property type="entry name" value="Peptidase_S8_Asp-AS"/>
</dbReference>
<dbReference type="InterPro" id="IPR036852">
    <property type="entry name" value="Peptidase_S8/S53_dom_sf"/>
</dbReference>
<feature type="active site" description="Charge relay system" evidence="5">
    <location>
        <position position="166"/>
    </location>
</feature>
<dbReference type="Gene3D" id="3.40.50.200">
    <property type="entry name" value="Peptidase S8/S53 domain"/>
    <property type="match status" value="1"/>
</dbReference>
<comment type="caution">
    <text evidence="8">The sequence shown here is derived from an EMBL/GenBank/DDBJ whole genome shotgun (WGS) entry which is preliminary data.</text>
</comment>
<dbReference type="PANTHER" id="PTHR43806:SF11">
    <property type="entry name" value="CEREVISIN-RELATED"/>
    <property type="match status" value="1"/>
</dbReference>
<evidence type="ECO:0000256" key="2">
    <source>
        <dbReference type="ARBA" id="ARBA00022670"/>
    </source>
</evidence>
<comment type="similarity">
    <text evidence="1 5 6">Belongs to the peptidase S8 family.</text>
</comment>